<comment type="caution">
    <text evidence="10">The sequence shown here is derived from an EMBL/GenBank/DDBJ whole genome shotgun (WGS) entry which is preliminary data.</text>
</comment>
<feature type="compositionally biased region" description="Pro residues" evidence="9">
    <location>
        <begin position="10"/>
        <end position="20"/>
    </location>
</feature>
<dbReference type="GO" id="GO:0005886">
    <property type="term" value="C:plasma membrane"/>
    <property type="evidence" value="ECO:0007669"/>
    <property type="project" value="UniProtKB-SubCell"/>
</dbReference>
<gene>
    <name evidence="10" type="ORF">BJ554DRAFT_5358</name>
</gene>
<evidence type="ECO:0000256" key="7">
    <source>
        <dbReference type="ARBA" id="ARBA00023136"/>
    </source>
</evidence>
<comment type="caution">
    <text evidence="8">Lacks conserved residue(s) required for the propagation of feature annotation.</text>
</comment>
<proteinExistence type="inferred from homology"/>
<dbReference type="OrthoDB" id="44736at2759"/>
<feature type="transmembrane region" description="Helical" evidence="8">
    <location>
        <begin position="282"/>
        <end position="301"/>
    </location>
</feature>
<dbReference type="SUPFAM" id="SSF81995">
    <property type="entry name" value="beta-sandwich domain of Sec23/24"/>
    <property type="match status" value="1"/>
</dbReference>
<evidence type="ECO:0000256" key="9">
    <source>
        <dbReference type="SAM" id="MobiDB-lite"/>
    </source>
</evidence>
<evidence type="ECO:0000256" key="4">
    <source>
        <dbReference type="ARBA" id="ARBA00015388"/>
    </source>
</evidence>
<protein>
    <recommendedName>
        <fullName evidence="4 8">Protein PNS1</fullName>
    </recommendedName>
</protein>
<feature type="region of interest" description="Disordered" evidence="9">
    <location>
        <begin position="1"/>
        <end position="75"/>
    </location>
</feature>
<feature type="transmembrane region" description="Helical" evidence="8">
    <location>
        <begin position="187"/>
        <end position="206"/>
    </location>
</feature>
<evidence type="ECO:0000313" key="11">
    <source>
        <dbReference type="Proteomes" id="UP000673691"/>
    </source>
</evidence>
<evidence type="ECO:0000256" key="6">
    <source>
        <dbReference type="ARBA" id="ARBA00022989"/>
    </source>
</evidence>
<feature type="compositionally biased region" description="Pro residues" evidence="9">
    <location>
        <begin position="66"/>
        <end position="75"/>
    </location>
</feature>
<feature type="transmembrane region" description="Helical" evidence="8">
    <location>
        <begin position="252"/>
        <end position="270"/>
    </location>
</feature>
<comment type="function">
    <text evidence="1 8">Probably involved in transport through the plasma membrane.</text>
</comment>
<feature type="transmembrane region" description="Helical" evidence="8">
    <location>
        <begin position="144"/>
        <end position="166"/>
    </location>
</feature>
<comment type="similarity">
    <text evidence="3 8">Belongs to the CTL (choline transporter-like) family.</text>
</comment>
<dbReference type="InterPro" id="IPR007603">
    <property type="entry name" value="Choline_transptr-like"/>
</dbReference>
<evidence type="ECO:0000313" key="10">
    <source>
        <dbReference type="EMBL" id="KAG5462330.1"/>
    </source>
</evidence>
<feature type="compositionally biased region" description="Low complexity" evidence="9">
    <location>
        <begin position="35"/>
        <end position="48"/>
    </location>
</feature>
<organism evidence="10 11">
    <name type="scientific">Olpidium bornovanus</name>
    <dbReference type="NCBI Taxonomy" id="278681"/>
    <lineage>
        <taxon>Eukaryota</taxon>
        <taxon>Fungi</taxon>
        <taxon>Fungi incertae sedis</taxon>
        <taxon>Olpidiomycota</taxon>
        <taxon>Olpidiomycotina</taxon>
        <taxon>Olpidiomycetes</taxon>
        <taxon>Olpidiales</taxon>
        <taxon>Olpidiaceae</taxon>
        <taxon>Olpidium</taxon>
    </lineage>
</organism>
<keyword evidence="11" id="KW-1185">Reference proteome</keyword>
<dbReference type="Proteomes" id="UP000673691">
    <property type="component" value="Unassembled WGS sequence"/>
</dbReference>
<dbReference type="PANTHER" id="PTHR12385:SF4">
    <property type="entry name" value="PROTEIN PNS1"/>
    <property type="match status" value="1"/>
</dbReference>
<evidence type="ECO:0000256" key="2">
    <source>
        <dbReference type="ARBA" id="ARBA00004141"/>
    </source>
</evidence>
<evidence type="ECO:0000256" key="8">
    <source>
        <dbReference type="RuleBase" id="RU368066"/>
    </source>
</evidence>
<name>A0A8H7ZZT9_9FUNG</name>
<dbReference type="PANTHER" id="PTHR12385">
    <property type="entry name" value="CHOLINE TRANSPORTER-LIKE (SLC FAMILY 44)"/>
    <property type="match status" value="1"/>
</dbReference>
<evidence type="ECO:0000256" key="5">
    <source>
        <dbReference type="ARBA" id="ARBA00022692"/>
    </source>
</evidence>
<accession>A0A8H7ZZT9</accession>
<dbReference type="AlphaFoldDB" id="A0A8H7ZZT9"/>
<keyword evidence="7 8" id="KW-0472">Membrane</keyword>
<feature type="transmembrane region" description="Helical" evidence="8">
    <location>
        <begin position="103"/>
        <end position="124"/>
    </location>
</feature>
<evidence type="ECO:0000256" key="3">
    <source>
        <dbReference type="ARBA" id="ARBA00007168"/>
    </source>
</evidence>
<sequence>MAYYGGNQPPVYPPQSPVYPPQNYQQGGGYPPPSQQWYPPQQQQQPGYPSQPPPFPHLHSPTKQPSSPPFDPGPPAPGYGAAFAGGASDTRLNFNPKPKYNDVWAAVLFVVHLVAFAYVSYLGLGALKNGSTRQNGAALFADTAVIVVLLFSAIIGFVLSAAYFLLIERIPFATIILETVTSVSKKYKGMFGVAILGLVLEIAYSVYFGFTVIKSVVHVTNSGVFAAYYFLEGSPQGMPSSPALGSLKRATTTSFGSICLGSLIIAVLRTAKAIVRGIASDTDNGCAVFCAMCLVCLLDWIGEFFPARKSASTPFTMFADRLFCLPPPFPSQTPSRTVKSRFACPM</sequence>
<dbReference type="GO" id="GO:0022857">
    <property type="term" value="F:transmembrane transporter activity"/>
    <property type="evidence" value="ECO:0007669"/>
    <property type="project" value="UniProtKB-UniRule"/>
</dbReference>
<comment type="subcellular location">
    <subcellularLocation>
        <location evidence="8">Cell membrane</location>
        <topology evidence="8">Multi-pass membrane protein</topology>
    </subcellularLocation>
    <subcellularLocation>
        <location evidence="2">Membrane</location>
        <topology evidence="2">Multi-pass membrane protein</topology>
    </subcellularLocation>
</comment>
<dbReference type="EMBL" id="JAEFCI010002294">
    <property type="protein sequence ID" value="KAG5462330.1"/>
    <property type="molecule type" value="Genomic_DNA"/>
</dbReference>
<reference evidence="10 11" key="1">
    <citation type="journal article" name="Sci. Rep.">
        <title>Genome-scale phylogenetic analyses confirm Olpidium as the closest living zoosporic fungus to the non-flagellated, terrestrial fungi.</title>
        <authorList>
            <person name="Chang Y."/>
            <person name="Rochon D."/>
            <person name="Sekimoto S."/>
            <person name="Wang Y."/>
            <person name="Chovatia M."/>
            <person name="Sandor L."/>
            <person name="Salamov A."/>
            <person name="Grigoriev I.V."/>
            <person name="Stajich J.E."/>
            <person name="Spatafora J.W."/>
        </authorList>
    </citation>
    <scope>NUCLEOTIDE SEQUENCE [LARGE SCALE GENOMIC DNA]</scope>
    <source>
        <strain evidence="10">S191</strain>
    </source>
</reference>
<evidence type="ECO:0000256" key="1">
    <source>
        <dbReference type="ARBA" id="ARBA00002957"/>
    </source>
</evidence>
<keyword evidence="5 8" id="KW-0812">Transmembrane</keyword>
<dbReference type="Pfam" id="PF04515">
    <property type="entry name" value="Choline_transpo"/>
    <property type="match status" value="1"/>
</dbReference>
<keyword evidence="6 8" id="KW-1133">Transmembrane helix</keyword>